<keyword evidence="2" id="KW-0472">Membrane</keyword>
<reference evidence="3 4" key="1">
    <citation type="submission" date="2024-09" db="EMBL/GenBank/DDBJ databases">
        <authorList>
            <person name="Sun Q."/>
            <person name="Mori K."/>
        </authorList>
    </citation>
    <scope>NUCLEOTIDE SEQUENCE [LARGE SCALE GENOMIC DNA]</scope>
    <source>
        <strain evidence="3 4">JCM 9626</strain>
    </source>
</reference>
<protein>
    <submittedName>
        <fullName evidence="3">Helix-turn-helix domain-containing protein</fullName>
    </submittedName>
</protein>
<evidence type="ECO:0000313" key="3">
    <source>
        <dbReference type="EMBL" id="MFB9315038.1"/>
    </source>
</evidence>
<gene>
    <name evidence="3" type="ORF">ACFFRI_18420</name>
</gene>
<organism evidence="3 4">
    <name type="scientific">Nocardioides plantarum</name>
    <dbReference type="NCBI Taxonomy" id="29299"/>
    <lineage>
        <taxon>Bacteria</taxon>
        <taxon>Bacillati</taxon>
        <taxon>Actinomycetota</taxon>
        <taxon>Actinomycetes</taxon>
        <taxon>Propionibacteriales</taxon>
        <taxon>Nocardioidaceae</taxon>
        <taxon>Nocardioides</taxon>
    </lineage>
</organism>
<feature type="transmembrane region" description="Helical" evidence="2">
    <location>
        <begin position="60"/>
        <end position="81"/>
    </location>
</feature>
<feature type="region of interest" description="Disordered" evidence="1">
    <location>
        <begin position="462"/>
        <end position="483"/>
    </location>
</feature>
<dbReference type="RefSeq" id="WP_140007365.1">
    <property type="nucleotide sequence ID" value="NZ_JBHMDG010000028.1"/>
</dbReference>
<dbReference type="Pfam" id="PF13413">
    <property type="entry name" value="HTH_25"/>
    <property type="match status" value="1"/>
</dbReference>
<evidence type="ECO:0000256" key="1">
    <source>
        <dbReference type="SAM" id="MobiDB-lite"/>
    </source>
</evidence>
<keyword evidence="2" id="KW-1133">Transmembrane helix</keyword>
<dbReference type="Proteomes" id="UP001589750">
    <property type="component" value="Unassembled WGS sequence"/>
</dbReference>
<comment type="caution">
    <text evidence="3">The sequence shown here is derived from an EMBL/GenBank/DDBJ whole genome shotgun (WGS) entry which is preliminary data.</text>
</comment>
<feature type="compositionally biased region" description="Low complexity" evidence="1">
    <location>
        <begin position="170"/>
        <end position="188"/>
    </location>
</feature>
<dbReference type="InterPro" id="IPR010982">
    <property type="entry name" value="Lambda_DNA-bd_dom_sf"/>
</dbReference>
<keyword evidence="4" id="KW-1185">Reference proteome</keyword>
<feature type="transmembrane region" description="Helical" evidence="2">
    <location>
        <begin position="35"/>
        <end position="54"/>
    </location>
</feature>
<evidence type="ECO:0000313" key="4">
    <source>
        <dbReference type="Proteomes" id="UP001589750"/>
    </source>
</evidence>
<evidence type="ECO:0000256" key="2">
    <source>
        <dbReference type="SAM" id="Phobius"/>
    </source>
</evidence>
<dbReference type="InterPro" id="IPR050400">
    <property type="entry name" value="Bact_Cytoskel_RodZ"/>
</dbReference>
<sequence length="483" mass="50753">MSTDLSHPVDGGSAEADELHDTYDDTVEVRRDGPLSALVGATAAAVSVAYLVRAAGTGSVLDWALCLLTGVIGALHLAAVLDARAPLMVVDHQGVRVRRGRVWHGVAWDDVDRVEHRPRTSLLGDGSLGVVELDGRVLSVRLSLSTQLTGSDWHELGDALLDLSEGRTTVVEPGPDEPSGPSVPSESPEPARETAPVRRQEVTLDKAPALTRAGPADETSVVQLPLPTDASTTSTILIDADDVPETPADPVVGPVLVAARTRLGLSVDQLAERTRIRPHVIESIELDDFGPCGGDFYARGHLRTLGRILGLDAEPLVAAYDEHYAGAPIDPRRVFEADLATATGRGLQGTRGRVNWSVLVAAVMAVVLLWSVARLVTDAPTPVSDQPPLNGSPGNTARLSGSTTRVPVSFTAVSGGARVVVRDGRSRVVFDEDLPFNQTAKLVVVPPVRINSTDGGLVVTVDGDEKGPLGSSGSDAARTYVPK</sequence>
<feature type="region of interest" description="Disordered" evidence="1">
    <location>
        <begin position="168"/>
        <end position="208"/>
    </location>
</feature>
<dbReference type="PANTHER" id="PTHR34475">
    <property type="match status" value="1"/>
</dbReference>
<feature type="compositionally biased region" description="Basic and acidic residues" evidence="1">
    <location>
        <begin position="189"/>
        <end position="204"/>
    </location>
</feature>
<feature type="compositionally biased region" description="Polar residues" evidence="1">
    <location>
        <begin position="383"/>
        <end position="403"/>
    </location>
</feature>
<name>A0ABV5KE98_9ACTN</name>
<dbReference type="PANTHER" id="PTHR34475:SF1">
    <property type="entry name" value="CYTOSKELETON PROTEIN RODZ"/>
    <property type="match status" value="1"/>
</dbReference>
<keyword evidence="2" id="KW-0812">Transmembrane</keyword>
<dbReference type="Gene3D" id="1.10.260.40">
    <property type="entry name" value="lambda repressor-like DNA-binding domains"/>
    <property type="match status" value="1"/>
</dbReference>
<proteinExistence type="predicted"/>
<dbReference type="EMBL" id="JBHMDG010000028">
    <property type="protein sequence ID" value="MFB9315038.1"/>
    <property type="molecule type" value="Genomic_DNA"/>
</dbReference>
<accession>A0ABV5KE98</accession>
<feature type="region of interest" description="Disordered" evidence="1">
    <location>
        <begin position="380"/>
        <end position="403"/>
    </location>
</feature>